<dbReference type="EMBL" id="CM056741">
    <property type="protein sequence ID" value="KAJ8682310.1"/>
    <property type="molecule type" value="Genomic_DNA"/>
</dbReference>
<comment type="caution">
    <text evidence="1">The sequence shown here is derived from an EMBL/GenBank/DDBJ whole genome shotgun (WGS) entry which is preliminary data.</text>
</comment>
<reference evidence="1" key="1">
    <citation type="submission" date="2023-04" db="EMBL/GenBank/DDBJ databases">
        <title>A chromosome-level genome assembly of the parasitoid wasp Eretmocerus hayati.</title>
        <authorList>
            <person name="Zhong Y."/>
            <person name="Liu S."/>
            <person name="Liu Y."/>
        </authorList>
    </citation>
    <scope>NUCLEOTIDE SEQUENCE</scope>
    <source>
        <strain evidence="1">ZJU_SS_LIU_2023</strain>
    </source>
</reference>
<name>A0ACC2PFV7_9HYME</name>
<evidence type="ECO:0000313" key="1">
    <source>
        <dbReference type="EMBL" id="KAJ8682310.1"/>
    </source>
</evidence>
<gene>
    <name evidence="1" type="ORF">QAD02_018102</name>
</gene>
<accession>A0ACC2PFV7</accession>
<proteinExistence type="predicted"/>
<organism evidence="1 2">
    <name type="scientific">Eretmocerus hayati</name>
    <dbReference type="NCBI Taxonomy" id="131215"/>
    <lineage>
        <taxon>Eukaryota</taxon>
        <taxon>Metazoa</taxon>
        <taxon>Ecdysozoa</taxon>
        <taxon>Arthropoda</taxon>
        <taxon>Hexapoda</taxon>
        <taxon>Insecta</taxon>
        <taxon>Pterygota</taxon>
        <taxon>Neoptera</taxon>
        <taxon>Endopterygota</taxon>
        <taxon>Hymenoptera</taxon>
        <taxon>Apocrita</taxon>
        <taxon>Proctotrupomorpha</taxon>
        <taxon>Chalcidoidea</taxon>
        <taxon>Aphelinidae</taxon>
        <taxon>Aphelininae</taxon>
        <taxon>Eretmocerus</taxon>
    </lineage>
</organism>
<evidence type="ECO:0000313" key="2">
    <source>
        <dbReference type="Proteomes" id="UP001239111"/>
    </source>
</evidence>
<dbReference type="Proteomes" id="UP001239111">
    <property type="component" value="Chromosome 1"/>
</dbReference>
<sequence length="210" mass="22598">MDDDVQDIDRYLAGGAARMEIDGNGPANNAAAAAVRNVQINHPNPIDPAEATHPVHPPPPARDEIGAAGAQGQNRKDRLLQPNNDQVVAAGAALHAPGIAPGGINNIAGAMIEPRNAEAVEVVEDGDFRARGARAGSWVQQQRRVRNMLRVLDDLGAITYGRVDRRRQNNQHRNQGGYRGRDGGAQGGGRHQARNPEHRGHQGRNVMRPY</sequence>
<protein>
    <submittedName>
        <fullName evidence="1">Uncharacterized protein</fullName>
    </submittedName>
</protein>
<keyword evidence="2" id="KW-1185">Reference proteome</keyword>